<dbReference type="SUPFAM" id="SSF52113">
    <property type="entry name" value="BRCT domain"/>
    <property type="match status" value="1"/>
</dbReference>
<dbReference type="FunFam" id="3.30.470.30:FF:000001">
    <property type="entry name" value="DNA ligase"/>
    <property type="match status" value="1"/>
</dbReference>
<feature type="binding site" evidence="15">
    <location>
        <position position="181"/>
    </location>
    <ligand>
        <name>NAD(+)</name>
        <dbReference type="ChEBI" id="CHEBI:57540"/>
    </ligand>
</feature>
<evidence type="ECO:0000256" key="7">
    <source>
        <dbReference type="ARBA" id="ARBA00022763"/>
    </source>
</evidence>
<feature type="binding site" evidence="15">
    <location>
        <position position="430"/>
    </location>
    <ligand>
        <name>Zn(2+)</name>
        <dbReference type="ChEBI" id="CHEBI:29105"/>
    </ligand>
</feature>
<dbReference type="Gene3D" id="2.40.50.140">
    <property type="entry name" value="Nucleic acid-binding proteins"/>
    <property type="match status" value="1"/>
</dbReference>
<evidence type="ECO:0000256" key="1">
    <source>
        <dbReference type="ARBA" id="ARBA00004067"/>
    </source>
</evidence>
<dbReference type="InterPro" id="IPR041663">
    <property type="entry name" value="DisA/LigA_HHH"/>
</dbReference>
<keyword evidence="4 15" id="KW-0436">Ligase</keyword>
<evidence type="ECO:0000313" key="18">
    <source>
        <dbReference type="EMBL" id="ATS17596.1"/>
    </source>
</evidence>
<comment type="cofactor">
    <cofactor evidence="15">
        <name>Mg(2+)</name>
        <dbReference type="ChEBI" id="CHEBI:18420"/>
    </cofactor>
    <cofactor evidence="15">
        <name>Mn(2+)</name>
        <dbReference type="ChEBI" id="CHEBI:29035"/>
    </cofactor>
</comment>
<dbReference type="GO" id="GO:0003911">
    <property type="term" value="F:DNA ligase (NAD+) activity"/>
    <property type="evidence" value="ECO:0007669"/>
    <property type="project" value="UniProtKB-UniRule"/>
</dbReference>
<keyword evidence="10 15" id="KW-0520">NAD</keyword>
<dbReference type="GO" id="GO:0046872">
    <property type="term" value="F:metal ion binding"/>
    <property type="evidence" value="ECO:0007669"/>
    <property type="project" value="UniProtKB-KW"/>
</dbReference>
<evidence type="ECO:0000313" key="19">
    <source>
        <dbReference type="Proteomes" id="UP000231057"/>
    </source>
</evidence>
<dbReference type="NCBIfam" id="NF005932">
    <property type="entry name" value="PRK07956.1"/>
    <property type="match status" value="1"/>
</dbReference>
<feature type="domain" description="BRCT" evidence="17">
    <location>
        <begin position="608"/>
        <end position="682"/>
    </location>
</feature>
<feature type="active site" description="N6-AMP-lysine intermediate" evidence="15">
    <location>
        <position position="123"/>
    </location>
</feature>
<sequence>MMPRETVASRIQQLRHLLQKASYAYYALDRPIMEDAVYDQLYRELQDLEAAHPEYITADSPTQRVGEAPVSQFASVVHRIPLYSLENAFTLADMVAWQERWQRYWRNLTGDSPPAAAYICELKMDGVALALTYENGLLVRGATRGDGTRGEEITSNVRTIRAIPLRLNLETPPAILEVRGEAFLGLDRFHQLNQERQAQGEPPFANPRNAAAGTLRQLEPRVVAQRQLDFFAYALHLPDGGVVPLDPQRQTYGQPQSQRHVLTALQQLGFRVNPEYAECPTLEAVQAYYNHWQTARHDLPYLTDGIVVKLNDLSLQRQLGFTQKFPRGCIAWKYEPEQAITDVVAITVQVGRTGALTPVAELEPVLLAGTTVSRATLHNGDRIAELDLHIGDKVVIHKAGEIIPEIVRVFPELRPETAEPFQMPSHCPECHSPVVRPADEVVTRCVNPQCPAIVRGQILHWASRDALDIQGLGEKLVQQLVASQRVRTAADLYRLRLEDLVNLERMAAKSAQKLLQAIAQSKTQPWPRVLYGLGIRHVGSVNAQLLAEAFPDVDQLACAPHEAICAIHGIGPEIGQAVYDWFRTPAHQALIQDLKTLGLQLAQHPAITPDQPLRGKRFVITGTLPTLSRNQAKQLIQDHGGKVSESVSAQTDYVVVGENAGSKLRRAEALGIPCLNETELIEMCHSAKIRGSTEPLARRIF</sequence>
<dbReference type="PANTHER" id="PTHR23389:SF9">
    <property type="entry name" value="DNA LIGASE"/>
    <property type="match status" value="1"/>
</dbReference>
<dbReference type="InterPro" id="IPR004149">
    <property type="entry name" value="Znf_DNAligase_C4"/>
</dbReference>
<dbReference type="InterPro" id="IPR004150">
    <property type="entry name" value="NAD_DNA_ligase_OB"/>
</dbReference>
<evidence type="ECO:0000259" key="17">
    <source>
        <dbReference type="PROSITE" id="PS50172"/>
    </source>
</evidence>
<dbReference type="EC" id="6.5.1.2" evidence="2 15"/>
<dbReference type="Pfam" id="PF14520">
    <property type="entry name" value="HHH_5"/>
    <property type="match status" value="1"/>
</dbReference>
<feature type="binding site" evidence="15">
    <location>
        <position position="309"/>
    </location>
    <ligand>
        <name>NAD(+)</name>
        <dbReference type="ChEBI" id="CHEBI:57540"/>
    </ligand>
</feature>
<feature type="binding site" evidence="15">
    <location>
        <begin position="35"/>
        <end position="39"/>
    </location>
    <ligand>
        <name>NAD(+)</name>
        <dbReference type="ChEBI" id="CHEBI:57540"/>
    </ligand>
</feature>
<dbReference type="KEGG" id="slw:BRW62_01250"/>
<keyword evidence="19" id="KW-1185">Reference proteome</keyword>
<keyword evidence="6 15" id="KW-0479">Metal-binding</keyword>
<dbReference type="InterPro" id="IPR013839">
    <property type="entry name" value="DNAligase_adenylation"/>
</dbReference>
<comment type="catalytic activity">
    <reaction evidence="13 15 16">
        <text>NAD(+) + (deoxyribonucleotide)n-3'-hydroxyl + 5'-phospho-(deoxyribonucleotide)m = (deoxyribonucleotide)n+m + AMP + beta-nicotinamide D-nucleotide.</text>
        <dbReference type="EC" id="6.5.1.2"/>
    </reaction>
</comment>
<evidence type="ECO:0000256" key="9">
    <source>
        <dbReference type="ARBA" id="ARBA00022842"/>
    </source>
</evidence>
<evidence type="ECO:0000256" key="6">
    <source>
        <dbReference type="ARBA" id="ARBA00022723"/>
    </source>
</evidence>
<evidence type="ECO:0000256" key="5">
    <source>
        <dbReference type="ARBA" id="ARBA00022705"/>
    </source>
</evidence>
<comment type="function">
    <text evidence="1 15">DNA ligase that catalyzes the formation of phosphodiester linkages between 5'-phosphoryl and 3'-hydroxyl groups in double-stranded DNA using NAD as a coenzyme and as the energy source for the reaction. It is essential for DNA replication and repair of damaged DNA.</text>
</comment>
<feature type="binding site" evidence="15">
    <location>
        <position position="333"/>
    </location>
    <ligand>
        <name>NAD(+)</name>
        <dbReference type="ChEBI" id="CHEBI:57540"/>
    </ligand>
</feature>
<dbReference type="GO" id="GO:0005829">
    <property type="term" value="C:cytosol"/>
    <property type="evidence" value="ECO:0007669"/>
    <property type="project" value="TreeGrafter"/>
</dbReference>
<evidence type="ECO:0000256" key="15">
    <source>
        <dbReference type="HAMAP-Rule" id="MF_01588"/>
    </source>
</evidence>
<evidence type="ECO:0000256" key="8">
    <source>
        <dbReference type="ARBA" id="ARBA00022833"/>
    </source>
</evidence>
<evidence type="ECO:0000256" key="4">
    <source>
        <dbReference type="ARBA" id="ARBA00022598"/>
    </source>
</evidence>
<feature type="binding site" evidence="15">
    <location>
        <position position="144"/>
    </location>
    <ligand>
        <name>NAD(+)</name>
        <dbReference type="ChEBI" id="CHEBI:57540"/>
    </ligand>
</feature>
<dbReference type="Gene3D" id="6.20.10.30">
    <property type="match status" value="1"/>
</dbReference>
<dbReference type="Pfam" id="PF03120">
    <property type="entry name" value="OB_DNA_ligase"/>
    <property type="match status" value="1"/>
</dbReference>
<evidence type="ECO:0000256" key="10">
    <source>
        <dbReference type="ARBA" id="ARBA00023027"/>
    </source>
</evidence>
<dbReference type="PROSITE" id="PS01055">
    <property type="entry name" value="DNA_LIGASE_N1"/>
    <property type="match status" value="1"/>
</dbReference>
<dbReference type="Gene3D" id="3.40.50.10190">
    <property type="entry name" value="BRCT domain"/>
    <property type="match status" value="1"/>
</dbReference>
<dbReference type="Pfam" id="PF12826">
    <property type="entry name" value="HHH_2"/>
    <property type="match status" value="1"/>
</dbReference>
<dbReference type="SMART" id="SM00532">
    <property type="entry name" value="LIGANc"/>
    <property type="match status" value="1"/>
</dbReference>
<keyword evidence="5 15" id="KW-0235">DNA replication</keyword>
<comment type="similarity">
    <text evidence="14 15">Belongs to the NAD-dependent DNA ligase family. LigA subfamily.</text>
</comment>
<keyword evidence="8 15" id="KW-0862">Zinc</keyword>
<dbReference type="InterPro" id="IPR033136">
    <property type="entry name" value="DNA_ligase_CS"/>
</dbReference>
<gene>
    <name evidence="15 18" type="primary">ligA</name>
    <name evidence="18" type="ORF">BRW62_01250</name>
</gene>
<evidence type="ECO:0000256" key="13">
    <source>
        <dbReference type="ARBA" id="ARBA00034005"/>
    </source>
</evidence>
<evidence type="ECO:0000256" key="3">
    <source>
        <dbReference type="ARBA" id="ARBA00013308"/>
    </source>
</evidence>
<feature type="binding site" evidence="15">
    <location>
        <position position="427"/>
    </location>
    <ligand>
        <name>Zn(2+)</name>
        <dbReference type="ChEBI" id="CHEBI:29105"/>
    </ligand>
</feature>
<evidence type="ECO:0000256" key="11">
    <source>
        <dbReference type="ARBA" id="ARBA00023204"/>
    </source>
</evidence>
<feature type="binding site" evidence="15">
    <location>
        <position position="450"/>
    </location>
    <ligand>
        <name>Zn(2+)</name>
        <dbReference type="ChEBI" id="CHEBI:29105"/>
    </ligand>
</feature>
<dbReference type="InterPro" id="IPR003583">
    <property type="entry name" value="Hlx-hairpin-Hlx_DNA-bd_motif"/>
</dbReference>
<dbReference type="Pfam" id="PF03119">
    <property type="entry name" value="DNA_ligase_ZBD"/>
    <property type="match status" value="1"/>
</dbReference>
<dbReference type="Gene3D" id="3.30.470.30">
    <property type="entry name" value="DNA ligase/mRNA capping enzyme"/>
    <property type="match status" value="1"/>
</dbReference>
<dbReference type="PROSITE" id="PS01056">
    <property type="entry name" value="DNA_LIGASE_N2"/>
    <property type="match status" value="1"/>
</dbReference>
<dbReference type="SUPFAM" id="SSF47781">
    <property type="entry name" value="RuvA domain 2-like"/>
    <property type="match status" value="1"/>
</dbReference>
<dbReference type="Pfam" id="PF01653">
    <property type="entry name" value="DNA_ligase_aden"/>
    <property type="match status" value="1"/>
</dbReference>
<dbReference type="FunFam" id="2.40.50.140:FF:000012">
    <property type="entry name" value="DNA ligase"/>
    <property type="match status" value="1"/>
</dbReference>
<evidence type="ECO:0000256" key="16">
    <source>
        <dbReference type="RuleBase" id="RU000618"/>
    </source>
</evidence>
<dbReference type="GO" id="GO:0006260">
    <property type="term" value="P:DNA replication"/>
    <property type="evidence" value="ECO:0007669"/>
    <property type="project" value="UniProtKB-KW"/>
</dbReference>
<dbReference type="SUPFAM" id="SSF50249">
    <property type="entry name" value="Nucleic acid-binding proteins"/>
    <property type="match status" value="1"/>
</dbReference>
<dbReference type="PROSITE" id="PS50172">
    <property type="entry name" value="BRCT"/>
    <property type="match status" value="1"/>
</dbReference>
<dbReference type="HAMAP" id="MF_01588">
    <property type="entry name" value="DNA_ligase_A"/>
    <property type="match status" value="1"/>
</dbReference>
<reference evidence="18 19" key="1">
    <citation type="submission" date="2016-11" db="EMBL/GenBank/DDBJ databases">
        <title>Complete genome sequence of thermophilic cyanobacteria strain Synechococcus sp. PCC6715.</title>
        <authorList>
            <person name="Tang J."/>
            <person name="Daroch M."/>
            <person name="Liang Y."/>
            <person name="Jiang D."/>
            <person name="Shah M."/>
        </authorList>
    </citation>
    <scope>NUCLEOTIDE SEQUENCE [LARGE SCALE GENOMIC DNA]</scope>
    <source>
        <strain evidence="18 19">PCC 6715</strain>
    </source>
</reference>
<dbReference type="GO" id="GO:0003677">
    <property type="term" value="F:DNA binding"/>
    <property type="evidence" value="ECO:0007669"/>
    <property type="project" value="InterPro"/>
</dbReference>
<dbReference type="InterPro" id="IPR036420">
    <property type="entry name" value="BRCT_dom_sf"/>
</dbReference>
<name>A0A2D2PZC0_PARLV</name>
<dbReference type="SUPFAM" id="SSF56091">
    <property type="entry name" value="DNA ligase/mRNA capping enzyme, catalytic domain"/>
    <property type="match status" value="1"/>
</dbReference>
<dbReference type="Pfam" id="PF22745">
    <property type="entry name" value="Nlig-Ia"/>
    <property type="match status" value="1"/>
</dbReference>
<dbReference type="NCBIfam" id="TIGR00575">
    <property type="entry name" value="dnlj"/>
    <property type="match status" value="1"/>
</dbReference>
<dbReference type="InterPro" id="IPR001679">
    <property type="entry name" value="DNA_ligase"/>
</dbReference>
<dbReference type="PANTHER" id="PTHR23389">
    <property type="entry name" value="CHROMOSOME TRANSMISSION FIDELITY FACTOR 18"/>
    <property type="match status" value="1"/>
</dbReference>
<feature type="binding site" evidence="15">
    <location>
        <begin position="84"/>
        <end position="85"/>
    </location>
    <ligand>
        <name>NAD(+)</name>
        <dbReference type="ChEBI" id="CHEBI:57540"/>
    </ligand>
</feature>
<dbReference type="Proteomes" id="UP000231057">
    <property type="component" value="Chromosome"/>
</dbReference>
<evidence type="ECO:0000256" key="12">
    <source>
        <dbReference type="ARBA" id="ARBA00023211"/>
    </source>
</evidence>
<keyword evidence="12 15" id="KW-0464">Manganese</keyword>
<dbReference type="GO" id="GO:0006281">
    <property type="term" value="P:DNA repair"/>
    <property type="evidence" value="ECO:0007669"/>
    <property type="project" value="UniProtKB-KW"/>
</dbReference>
<reference evidence="19" key="2">
    <citation type="journal article" date="2022" name="Front. Microbiol.">
        <title>Comparative Genomic Analysis Revealed Distinct Molecular Components and Organization of CO2-Concentrating Mechanism in Thermophilic Cyanobacteria.</title>
        <authorList>
            <person name="Tang J."/>
            <person name="Zhou H."/>
            <person name="Yao D."/>
            <person name="Riaz S."/>
            <person name="You D."/>
            <person name="Klepacz-Smolka A."/>
            <person name="Daroch M."/>
        </authorList>
    </citation>
    <scope>NUCLEOTIDE SEQUENCE [LARGE SCALE GENOMIC DNA]</scope>
    <source>
        <strain evidence="19">PCC 6715</strain>
    </source>
</reference>
<dbReference type="PIRSF" id="PIRSF001604">
    <property type="entry name" value="LigA"/>
    <property type="match status" value="1"/>
</dbReference>
<dbReference type="InterPro" id="IPR018239">
    <property type="entry name" value="DNA_ligase_AS"/>
</dbReference>
<dbReference type="CDD" id="cd00114">
    <property type="entry name" value="LIGANc"/>
    <property type="match status" value="1"/>
</dbReference>
<dbReference type="FunFam" id="1.10.287.610:FF:000002">
    <property type="entry name" value="DNA ligase"/>
    <property type="match status" value="1"/>
</dbReference>
<keyword evidence="7 15" id="KW-0227">DNA damage</keyword>
<dbReference type="CDD" id="cd17748">
    <property type="entry name" value="BRCT_DNA_ligase_like"/>
    <property type="match status" value="1"/>
</dbReference>
<dbReference type="SMART" id="SM00278">
    <property type="entry name" value="HhH1"/>
    <property type="match status" value="3"/>
</dbReference>
<protein>
    <recommendedName>
        <fullName evidence="3 15">DNA ligase</fullName>
        <ecNumber evidence="2 15">6.5.1.2</ecNumber>
    </recommendedName>
    <alternativeName>
        <fullName evidence="15">Polydeoxyribonucleotide synthase [NAD(+)]</fullName>
    </alternativeName>
</protein>
<dbReference type="AlphaFoldDB" id="A0A2D2PZC0"/>
<dbReference type="InterPro" id="IPR001357">
    <property type="entry name" value="BRCT_dom"/>
</dbReference>
<dbReference type="Gene3D" id="1.10.287.610">
    <property type="entry name" value="Helix hairpin bin"/>
    <property type="match status" value="1"/>
</dbReference>
<dbReference type="InterPro" id="IPR010994">
    <property type="entry name" value="RuvA_2-like"/>
</dbReference>
<evidence type="ECO:0000256" key="2">
    <source>
        <dbReference type="ARBA" id="ARBA00012722"/>
    </source>
</evidence>
<dbReference type="FunFam" id="1.10.150.20:FF:000007">
    <property type="entry name" value="DNA ligase"/>
    <property type="match status" value="1"/>
</dbReference>
<keyword evidence="11 15" id="KW-0234">DNA repair</keyword>
<dbReference type="InterPro" id="IPR012340">
    <property type="entry name" value="NA-bd_OB-fold"/>
</dbReference>
<proteinExistence type="inferred from homology"/>
<comment type="caution">
    <text evidence="15">Lacks conserved residue(s) required for the propagation of feature annotation.</text>
</comment>
<dbReference type="InterPro" id="IPR013840">
    <property type="entry name" value="DNAligase_N"/>
</dbReference>
<dbReference type="Gene3D" id="1.10.150.20">
    <property type="entry name" value="5' to 3' exonuclease, C-terminal subdomain"/>
    <property type="match status" value="2"/>
</dbReference>
<organism evidence="18 19">
    <name type="scientific">Parathermosynechococcus lividus PCC 6715</name>
    <dbReference type="NCBI Taxonomy" id="1917166"/>
    <lineage>
        <taxon>Bacteria</taxon>
        <taxon>Bacillati</taxon>
        <taxon>Cyanobacteriota</taxon>
        <taxon>Cyanophyceae</taxon>
        <taxon>Acaryochloridales</taxon>
        <taxon>Thermosynechococcaceae</taxon>
        <taxon>Parathermosynechococcus</taxon>
    </lineage>
</organism>
<keyword evidence="9 15" id="KW-0460">Magnesium</keyword>
<feature type="binding site" evidence="15">
    <location>
        <position position="121"/>
    </location>
    <ligand>
        <name>NAD(+)</name>
        <dbReference type="ChEBI" id="CHEBI:57540"/>
    </ligand>
</feature>
<dbReference type="SMART" id="SM00292">
    <property type="entry name" value="BRCT"/>
    <property type="match status" value="1"/>
</dbReference>
<dbReference type="EMBL" id="CP018092">
    <property type="protein sequence ID" value="ATS17596.1"/>
    <property type="molecule type" value="Genomic_DNA"/>
</dbReference>
<dbReference type="OrthoDB" id="9759736at2"/>
<dbReference type="Pfam" id="PF00533">
    <property type="entry name" value="BRCT"/>
    <property type="match status" value="1"/>
</dbReference>
<accession>A0A2D2PZC0</accession>
<evidence type="ECO:0000256" key="14">
    <source>
        <dbReference type="ARBA" id="ARBA00060881"/>
    </source>
</evidence>